<feature type="binding site" evidence="1">
    <location>
        <position position="139"/>
    </location>
    <ligand>
        <name>Ni(2+)</name>
        <dbReference type="ChEBI" id="CHEBI:49786"/>
    </ligand>
</feature>
<evidence type="ECO:0000313" key="4">
    <source>
        <dbReference type="EMBL" id="OUQ33291.1"/>
    </source>
</evidence>
<proteinExistence type="predicted"/>
<protein>
    <submittedName>
        <fullName evidence="4">Transcription repressor NadR</fullName>
    </submittedName>
</protein>
<evidence type="ECO:0000313" key="5">
    <source>
        <dbReference type="Proteomes" id="UP000195305"/>
    </source>
</evidence>
<feature type="binding site" evidence="1">
    <location>
        <position position="72"/>
    </location>
    <ligand>
        <name>Ni(2+)</name>
        <dbReference type="ChEBI" id="CHEBI:49786"/>
    </ligand>
</feature>
<dbReference type="Gene3D" id="1.10.10.10">
    <property type="entry name" value="Winged helix-like DNA-binding domain superfamily/Winged helix DNA-binding domain"/>
    <property type="match status" value="1"/>
</dbReference>
<dbReference type="InterPro" id="IPR004173">
    <property type="entry name" value="3H_domain"/>
</dbReference>
<organism evidence="4 5">
    <name type="scientific">Massilimicrobiota timonensis</name>
    <dbReference type="NCBI Taxonomy" id="1776392"/>
    <lineage>
        <taxon>Bacteria</taxon>
        <taxon>Bacillati</taxon>
        <taxon>Bacillota</taxon>
        <taxon>Erysipelotrichia</taxon>
        <taxon>Erysipelotrichales</taxon>
        <taxon>Erysipelotrichaceae</taxon>
        <taxon>Massilimicrobiota</taxon>
    </lineage>
</organism>
<dbReference type="SUPFAM" id="SSF46785">
    <property type="entry name" value="Winged helix' DNA-binding domain"/>
    <property type="match status" value="1"/>
</dbReference>
<feature type="domain" description="Helix-turn-helix type 11" evidence="3">
    <location>
        <begin position="3"/>
        <end position="56"/>
    </location>
</feature>
<feature type="binding site" evidence="1">
    <location>
        <position position="141"/>
    </location>
    <ligand>
        <name>Ni(2+)</name>
        <dbReference type="ChEBI" id="CHEBI:49786"/>
    </ligand>
</feature>
<accession>A0A1Y4SWG3</accession>
<reference evidence="4 5" key="1">
    <citation type="journal article" date="2018" name="BMC Genomics">
        <title>Whole genome sequencing and function prediction of 133 gut anaerobes isolated from chicken caecum in pure cultures.</title>
        <authorList>
            <person name="Medvecky M."/>
            <person name="Cejkova D."/>
            <person name="Polansky O."/>
            <person name="Karasova D."/>
            <person name="Kubasova T."/>
            <person name="Cizek A."/>
            <person name="Rychlik I."/>
        </authorList>
    </citation>
    <scope>NUCLEOTIDE SEQUENCE [LARGE SCALE GENOMIC DNA]</scope>
    <source>
        <strain evidence="4 5">An13</strain>
    </source>
</reference>
<dbReference type="Pfam" id="PF02829">
    <property type="entry name" value="3H"/>
    <property type="match status" value="1"/>
</dbReference>
<dbReference type="Gene3D" id="3.30.1340.20">
    <property type="entry name" value="3H domain"/>
    <property type="match status" value="1"/>
</dbReference>
<dbReference type="InterPro" id="IPR013196">
    <property type="entry name" value="HTH_11"/>
</dbReference>
<dbReference type="EMBL" id="NFLJ01000033">
    <property type="protein sequence ID" value="OUQ33291.1"/>
    <property type="molecule type" value="Genomic_DNA"/>
</dbReference>
<dbReference type="InterPro" id="IPR036388">
    <property type="entry name" value="WH-like_DNA-bd_sf"/>
</dbReference>
<dbReference type="Proteomes" id="UP000195305">
    <property type="component" value="Unassembled WGS sequence"/>
</dbReference>
<gene>
    <name evidence="4" type="ORF">B5E75_10725</name>
</gene>
<dbReference type="InterPro" id="IPR036390">
    <property type="entry name" value="WH_DNA-bd_sf"/>
</dbReference>
<name>A0A1Y4SWG3_9FIRM</name>
<dbReference type="PIRSF" id="PIRSF037847">
    <property type="entry name" value="NiaR"/>
    <property type="match status" value="1"/>
</dbReference>
<dbReference type="RefSeq" id="WP_087359086.1">
    <property type="nucleotide sequence ID" value="NZ_NFLJ01000033.1"/>
</dbReference>
<feature type="domain" description="3H" evidence="2">
    <location>
        <begin position="69"/>
        <end position="164"/>
    </location>
</feature>
<dbReference type="GO" id="GO:0046872">
    <property type="term" value="F:metal ion binding"/>
    <property type="evidence" value="ECO:0007669"/>
    <property type="project" value="UniProtKB-KW"/>
</dbReference>
<keyword evidence="5" id="KW-1185">Reference proteome</keyword>
<sequence length="168" mass="18911">MDRKEKIIEEIKKSEKPVSASALAKKLGVSRQIIVGDVALIRASGTNIIATPRGYILDNHQLQHTYTLAVKHTQEQLADELYTIVDLGGSIIDVIVEHPIYGQLTGKLHLSSRYDVNQFLKKITHDNAKPLSQLTNGLHLHTIQCLNQETYQRIVDALDEKGYLFKKN</sequence>
<dbReference type="InterPro" id="IPR035922">
    <property type="entry name" value="3H_dom_sf"/>
</dbReference>
<comment type="caution">
    <text evidence="4">The sequence shown here is derived from an EMBL/GenBank/DDBJ whole genome shotgun (WGS) entry which is preliminary data.</text>
</comment>
<dbReference type="PANTHER" id="PTHR40068">
    <property type="entry name" value="TRANSCRIPTION REPRESSOR NIAR-RELATED"/>
    <property type="match status" value="1"/>
</dbReference>
<dbReference type="AlphaFoldDB" id="A0A1Y4SWG3"/>
<evidence type="ECO:0000256" key="1">
    <source>
        <dbReference type="PIRSR" id="PIRSR037847-1"/>
    </source>
</evidence>
<keyword evidence="1" id="KW-0479">Metal-binding</keyword>
<dbReference type="InterPro" id="IPR026043">
    <property type="entry name" value="NadR"/>
</dbReference>
<evidence type="ECO:0000259" key="2">
    <source>
        <dbReference type="Pfam" id="PF02829"/>
    </source>
</evidence>
<dbReference type="Pfam" id="PF08279">
    <property type="entry name" value="HTH_11"/>
    <property type="match status" value="1"/>
</dbReference>
<dbReference type="PANTHER" id="PTHR40068:SF1">
    <property type="entry name" value="TRANSCRIPTION REPRESSOR NIAR-RELATED"/>
    <property type="match status" value="1"/>
</dbReference>
<dbReference type="OrthoDB" id="9792661at2"/>
<feature type="binding site" evidence="1">
    <location>
        <position position="80"/>
    </location>
    <ligand>
        <name>Ni(2+)</name>
        <dbReference type="ChEBI" id="CHEBI:49786"/>
    </ligand>
</feature>
<dbReference type="SUPFAM" id="SSF75500">
    <property type="entry name" value="Putative transcriptional regulator TM1602, C-terminal domain"/>
    <property type="match status" value="1"/>
</dbReference>
<keyword evidence="1" id="KW-0533">Nickel</keyword>
<evidence type="ECO:0000259" key="3">
    <source>
        <dbReference type="Pfam" id="PF08279"/>
    </source>
</evidence>